<gene>
    <name evidence="2" type="ORF">BpHYR1_034655</name>
</gene>
<sequence length="69" mass="8373">MVVLMLQIFILYFKRLLQILYKSLKIILFSDKSKDGTQSLKYRQLGLNNLDLDFFWDFKTTLFRSQFDL</sequence>
<evidence type="ECO:0000313" key="2">
    <source>
        <dbReference type="EMBL" id="RNA40686.1"/>
    </source>
</evidence>
<proteinExistence type="predicted"/>
<keyword evidence="3" id="KW-1185">Reference proteome</keyword>
<dbReference type="Proteomes" id="UP000276133">
    <property type="component" value="Unassembled WGS sequence"/>
</dbReference>
<name>A0A3M7SY82_BRAPC</name>
<evidence type="ECO:0000313" key="3">
    <source>
        <dbReference type="Proteomes" id="UP000276133"/>
    </source>
</evidence>
<keyword evidence="1" id="KW-0732">Signal</keyword>
<accession>A0A3M7SY82</accession>
<organism evidence="2 3">
    <name type="scientific">Brachionus plicatilis</name>
    <name type="common">Marine rotifer</name>
    <name type="synonym">Brachionus muelleri</name>
    <dbReference type="NCBI Taxonomy" id="10195"/>
    <lineage>
        <taxon>Eukaryota</taxon>
        <taxon>Metazoa</taxon>
        <taxon>Spiralia</taxon>
        <taxon>Gnathifera</taxon>
        <taxon>Rotifera</taxon>
        <taxon>Eurotatoria</taxon>
        <taxon>Monogononta</taxon>
        <taxon>Pseudotrocha</taxon>
        <taxon>Ploima</taxon>
        <taxon>Brachionidae</taxon>
        <taxon>Brachionus</taxon>
    </lineage>
</organism>
<reference evidence="2 3" key="1">
    <citation type="journal article" date="2018" name="Sci. Rep.">
        <title>Genomic signatures of local adaptation to the degree of environmental predictability in rotifers.</title>
        <authorList>
            <person name="Franch-Gras L."/>
            <person name="Hahn C."/>
            <person name="Garcia-Roger E.M."/>
            <person name="Carmona M.J."/>
            <person name="Serra M."/>
            <person name="Gomez A."/>
        </authorList>
    </citation>
    <scope>NUCLEOTIDE SEQUENCE [LARGE SCALE GENOMIC DNA]</scope>
    <source>
        <strain evidence="2">HYR1</strain>
    </source>
</reference>
<feature type="signal peptide" evidence="1">
    <location>
        <begin position="1"/>
        <end position="18"/>
    </location>
</feature>
<comment type="caution">
    <text evidence="2">The sequence shown here is derived from an EMBL/GenBank/DDBJ whole genome shotgun (WGS) entry which is preliminary data.</text>
</comment>
<protein>
    <submittedName>
        <fullName evidence="2">Uncharacterized protein</fullName>
    </submittedName>
</protein>
<evidence type="ECO:0000256" key="1">
    <source>
        <dbReference type="SAM" id="SignalP"/>
    </source>
</evidence>
<dbReference type="EMBL" id="REGN01000606">
    <property type="protein sequence ID" value="RNA40686.1"/>
    <property type="molecule type" value="Genomic_DNA"/>
</dbReference>
<dbReference type="AlphaFoldDB" id="A0A3M7SY82"/>
<feature type="chain" id="PRO_5018257037" evidence="1">
    <location>
        <begin position="19"/>
        <end position="69"/>
    </location>
</feature>